<dbReference type="Pfam" id="PF24883">
    <property type="entry name" value="NPHP3_N"/>
    <property type="match status" value="1"/>
</dbReference>
<dbReference type="PANTHER" id="PTHR10039">
    <property type="entry name" value="AMELOGENIN"/>
    <property type="match status" value="1"/>
</dbReference>
<dbReference type="PROSITE" id="PS50837">
    <property type="entry name" value="NACHT"/>
    <property type="match status" value="1"/>
</dbReference>
<evidence type="ECO:0000313" key="5">
    <source>
        <dbReference type="EMBL" id="EJP61150.1"/>
    </source>
</evidence>
<keyword evidence="3" id="KW-1133">Transmembrane helix</keyword>
<organism evidence="5 6">
    <name type="scientific">Beauveria bassiana (strain ARSEF 2860)</name>
    <name type="common">White muscardine disease fungus</name>
    <name type="synonym">Tritirachium shiotae</name>
    <dbReference type="NCBI Taxonomy" id="655819"/>
    <lineage>
        <taxon>Eukaryota</taxon>
        <taxon>Fungi</taxon>
        <taxon>Dikarya</taxon>
        <taxon>Ascomycota</taxon>
        <taxon>Pezizomycotina</taxon>
        <taxon>Sordariomycetes</taxon>
        <taxon>Hypocreomycetidae</taxon>
        <taxon>Hypocreales</taxon>
        <taxon>Cordycipitaceae</taxon>
        <taxon>Beauveria</taxon>
    </lineage>
</organism>
<dbReference type="RefSeq" id="XP_008603215.1">
    <property type="nucleotide sequence ID" value="XM_008604993.1"/>
</dbReference>
<dbReference type="InterPro" id="IPR027417">
    <property type="entry name" value="P-loop_NTPase"/>
</dbReference>
<accession>J4VR73</accession>
<feature type="transmembrane region" description="Helical" evidence="3">
    <location>
        <begin position="6"/>
        <end position="25"/>
    </location>
</feature>
<feature type="region of interest" description="Disordered" evidence="2">
    <location>
        <begin position="34"/>
        <end position="58"/>
    </location>
</feature>
<proteinExistence type="predicted"/>
<keyword evidence="3" id="KW-0472">Membrane</keyword>
<feature type="domain" description="NACHT" evidence="4">
    <location>
        <begin position="402"/>
        <end position="551"/>
    </location>
</feature>
<feature type="compositionally biased region" description="Basic and acidic residues" evidence="2">
    <location>
        <begin position="41"/>
        <end position="58"/>
    </location>
</feature>
<evidence type="ECO:0000313" key="6">
    <source>
        <dbReference type="Proteomes" id="UP000002762"/>
    </source>
</evidence>
<keyword evidence="3" id="KW-0812">Transmembrane</keyword>
<dbReference type="HOGENOM" id="CLU_363280_0_0_1"/>
<evidence type="ECO:0000259" key="4">
    <source>
        <dbReference type="PROSITE" id="PS50837"/>
    </source>
</evidence>
<evidence type="ECO:0000256" key="2">
    <source>
        <dbReference type="SAM" id="MobiDB-lite"/>
    </source>
</evidence>
<dbReference type="PANTHER" id="PTHR10039:SF14">
    <property type="entry name" value="NACHT DOMAIN-CONTAINING PROTEIN"/>
    <property type="match status" value="1"/>
</dbReference>
<dbReference type="OrthoDB" id="4870797at2759"/>
<name>J4VR73_BEAB2</name>
<keyword evidence="1" id="KW-0677">Repeat</keyword>
<dbReference type="Gene3D" id="3.40.50.1820">
    <property type="entry name" value="alpha/beta hydrolase"/>
    <property type="match status" value="1"/>
</dbReference>
<dbReference type="SUPFAM" id="SSF53474">
    <property type="entry name" value="alpha/beta-Hydrolases"/>
    <property type="match status" value="1"/>
</dbReference>
<sequence>MDWAQRWLLTFLGSMVAAVYWLLAARARSAAKSRRQSQVAQDHRPDHSVPERTKTRDAADDAEVDIVAVHGLGSDADWSWICKDGEKHINWLRDPDMLPAQVPKARIIVYRYETTWHVDAPKTRLQLCGEELVHSLHAFRAGRPSRPLVFVGHSLGGNVIVQAFLYASDDSRYESLLKTTVGLVFLGTPFRGSKWQPLANALAQLMGPAGSHSGITRELGFDEPALRDRVHRFCKLLNKLSTAVACFSELHETDYGRRLGIVGVAKGMVVDETSACIPGLDRYALDKDHLKINKYYGPTDPAFERVSNVISKMCRRANDVVRRRFERREIITDNHAALKYSPQAEACLHDLFVTDPLEDKKALKRKKGDRAAGTCEWILGTDDLTAWLGPSHNENSEIHATQVLWLHGNPGTGKSTLAIYLTDVLSTGFSATDGNTMAYFFCDSAFDTRRTATSVVRGLLLQLIQQHPSLLSYVLPKYNERKAKLFESFDALWTIFISAAADRNTGRKYCIIDALDECDDESQRTLLRQLQETFHSSDAPPNVRILVTSRPYPEIRKHLDIFTHKDLASFPDIKQDIDRCIKERVAQLKYTEKIKGRVTEILRDKAEGTFLWVGIACTELEDTPSKDAISCLEAMPSGLHALYEKLFSAALEKEREKGTIRLVLGFVAVSQRPLTLLELSEACRLRQDEDDIETRTQFMREYIESCRLMVVIQDEKVLLLHQSVKDYLVKLGEKARFSEFQAQADLAYRCLDHLIQRFRTTKNTLNSSS</sequence>
<evidence type="ECO:0000256" key="1">
    <source>
        <dbReference type="ARBA" id="ARBA00022737"/>
    </source>
</evidence>
<dbReference type="InterPro" id="IPR029058">
    <property type="entry name" value="AB_hydrolase_fold"/>
</dbReference>
<keyword evidence="6" id="KW-1185">Reference proteome</keyword>
<dbReference type="Proteomes" id="UP000002762">
    <property type="component" value="Unassembled WGS sequence"/>
</dbReference>
<dbReference type="EMBL" id="JH725222">
    <property type="protein sequence ID" value="EJP61150.1"/>
    <property type="molecule type" value="Genomic_DNA"/>
</dbReference>
<dbReference type="AlphaFoldDB" id="J4VR73"/>
<evidence type="ECO:0000256" key="3">
    <source>
        <dbReference type="SAM" id="Phobius"/>
    </source>
</evidence>
<protein>
    <submittedName>
        <fullName evidence="5">Pfs, NACHT, and Ankyrin domain protein</fullName>
    </submittedName>
</protein>
<dbReference type="InParanoid" id="J4VR73"/>
<dbReference type="SUPFAM" id="SSF52540">
    <property type="entry name" value="P-loop containing nucleoside triphosphate hydrolases"/>
    <property type="match status" value="1"/>
</dbReference>
<dbReference type="InterPro" id="IPR007111">
    <property type="entry name" value="NACHT_NTPase"/>
</dbReference>
<dbReference type="Gene3D" id="3.40.50.300">
    <property type="entry name" value="P-loop containing nucleotide triphosphate hydrolases"/>
    <property type="match status" value="1"/>
</dbReference>
<gene>
    <name evidence="5" type="ORF">BBA_09896</name>
</gene>
<dbReference type="InterPro" id="IPR056884">
    <property type="entry name" value="NPHP3-like_N"/>
</dbReference>
<reference evidence="5 6" key="1">
    <citation type="journal article" date="2012" name="Sci. Rep.">
        <title>Genomic perspectives on the evolution of fungal entomopathogenicity in Beauveria bassiana.</title>
        <authorList>
            <person name="Xiao G."/>
            <person name="Ying S.H."/>
            <person name="Zheng P."/>
            <person name="Wang Z.L."/>
            <person name="Zhang S."/>
            <person name="Xie X.Q."/>
            <person name="Shang Y."/>
            <person name="St Leger R.J."/>
            <person name="Zhao G.P."/>
            <person name="Wang C."/>
            <person name="Feng M.G."/>
        </authorList>
    </citation>
    <scope>NUCLEOTIDE SEQUENCE [LARGE SCALE GENOMIC DNA]</scope>
    <source>
        <strain evidence="5 6">ARSEF 2860</strain>
    </source>
</reference>
<dbReference type="GeneID" id="19892908"/>